<organism evidence="1 2">
    <name type="scientific">Mytilus galloprovincialis</name>
    <name type="common">Mediterranean mussel</name>
    <dbReference type="NCBI Taxonomy" id="29158"/>
    <lineage>
        <taxon>Eukaryota</taxon>
        <taxon>Metazoa</taxon>
        <taxon>Spiralia</taxon>
        <taxon>Lophotrochozoa</taxon>
        <taxon>Mollusca</taxon>
        <taxon>Bivalvia</taxon>
        <taxon>Autobranchia</taxon>
        <taxon>Pteriomorphia</taxon>
        <taxon>Mytilida</taxon>
        <taxon>Mytiloidea</taxon>
        <taxon>Mytilidae</taxon>
        <taxon>Mytilinae</taxon>
        <taxon>Mytilus</taxon>
    </lineage>
</organism>
<dbReference type="EMBL" id="UYJE01004559">
    <property type="protein sequence ID" value="VDI29104.1"/>
    <property type="molecule type" value="Genomic_DNA"/>
</dbReference>
<protein>
    <submittedName>
        <fullName evidence="1">Uncharacterized protein</fullName>
    </submittedName>
</protein>
<keyword evidence="2" id="KW-1185">Reference proteome</keyword>
<proteinExistence type="predicted"/>
<name>A0A8B6E646_MYTGA</name>
<dbReference type="AlphaFoldDB" id="A0A8B6E646"/>
<dbReference type="OrthoDB" id="6150904at2759"/>
<gene>
    <name evidence="1" type="ORF">MGAL_10B005928</name>
</gene>
<dbReference type="Proteomes" id="UP000596742">
    <property type="component" value="Unassembled WGS sequence"/>
</dbReference>
<evidence type="ECO:0000313" key="1">
    <source>
        <dbReference type="EMBL" id="VDI29104.1"/>
    </source>
</evidence>
<sequence length="115" mass="12824">MWDGLNQRVKRDAIRQNDGPVFGAMTCCNFTNTIITKCLMLGHRLLANRIGSSANVLTYDVIARHAQLSGGIGQILDSLYQYSGATRTTDFHSTGSKRDNEKDIITFCKLLKKKN</sequence>
<accession>A0A8B6E646</accession>
<evidence type="ECO:0000313" key="2">
    <source>
        <dbReference type="Proteomes" id="UP000596742"/>
    </source>
</evidence>
<reference evidence="1" key="1">
    <citation type="submission" date="2018-11" db="EMBL/GenBank/DDBJ databases">
        <authorList>
            <person name="Alioto T."/>
            <person name="Alioto T."/>
        </authorList>
    </citation>
    <scope>NUCLEOTIDE SEQUENCE</scope>
</reference>
<comment type="caution">
    <text evidence="1">The sequence shown here is derived from an EMBL/GenBank/DDBJ whole genome shotgun (WGS) entry which is preliminary data.</text>
</comment>